<reference evidence="1 2" key="1">
    <citation type="journal article" date="2020" name="bioRxiv">
        <title>Whole genome comparisons of ergot fungi reveals the divergence and evolution of species within the genus Claviceps are the result of varying mechanisms driving genome evolution and host range expansion.</title>
        <authorList>
            <person name="Wyka S.A."/>
            <person name="Mondo S.J."/>
            <person name="Liu M."/>
            <person name="Dettman J."/>
            <person name="Nalam V."/>
            <person name="Broders K.D."/>
        </authorList>
    </citation>
    <scope>NUCLEOTIDE SEQUENCE [LARGE SCALE GENOMIC DNA]</scope>
    <source>
        <strain evidence="1 2">CCC 1485</strain>
    </source>
</reference>
<dbReference type="AlphaFoldDB" id="A0A9P7SLF0"/>
<dbReference type="Proteomes" id="UP000706124">
    <property type="component" value="Unassembled WGS sequence"/>
</dbReference>
<gene>
    <name evidence="1" type="ORF">E4U60_002221</name>
</gene>
<proteinExistence type="predicted"/>
<dbReference type="OrthoDB" id="3439512at2759"/>
<dbReference type="EMBL" id="SRPO01000002">
    <property type="protein sequence ID" value="KAG5949683.1"/>
    <property type="molecule type" value="Genomic_DNA"/>
</dbReference>
<evidence type="ECO:0000313" key="2">
    <source>
        <dbReference type="Proteomes" id="UP000706124"/>
    </source>
</evidence>
<comment type="caution">
    <text evidence="1">The sequence shown here is derived from an EMBL/GenBank/DDBJ whole genome shotgun (WGS) entry which is preliminary data.</text>
</comment>
<organism evidence="1 2">
    <name type="scientific">Claviceps pazoutovae</name>
    <dbReference type="NCBI Taxonomy" id="1649127"/>
    <lineage>
        <taxon>Eukaryota</taxon>
        <taxon>Fungi</taxon>
        <taxon>Dikarya</taxon>
        <taxon>Ascomycota</taxon>
        <taxon>Pezizomycotina</taxon>
        <taxon>Sordariomycetes</taxon>
        <taxon>Hypocreomycetidae</taxon>
        <taxon>Hypocreales</taxon>
        <taxon>Clavicipitaceae</taxon>
        <taxon>Claviceps</taxon>
    </lineage>
</organism>
<sequence length="437" mass="48535">MYSQPVEFYVACNPPPLPSGVHRVMEDLQGSLFQEEGLKVLEILYEPSGPWFKVITYPAFQAEVTDTLVAILAALTEQNTVPLEQPEEYLGSLADVRTTSLGIPWSAFLASPDYADSFVPWQFPLTMQDLAFKIVWPPESKALEFDLTEVLRMQARLDGSHAQDPKIGRLGALMSCIVSCNIRETILYIGTDGGPETLNNAREILETLLDLTKLHSVAIQHVICSTESNEQFSYRWLSHIGLDSRTFPQRPTDHQRLRCAVSVRAVTQDSLGRWVTDRTQYKPSKRNMGEGATSNKELTTSFLQLKYTPKSPLKSGSNFEILPSFASTSSNTICIEPTMASRPGPGGNFPTKSHSHILIDEDELINFDADNVVESASQSHFMQHNQLGSFSLLDDDPPINLNLLTLSGPDSAAKPSEPKRAKARKHIPLSFLNMNAK</sequence>
<protein>
    <submittedName>
        <fullName evidence="1">Uncharacterized protein</fullName>
    </submittedName>
</protein>
<name>A0A9P7SLF0_9HYPO</name>
<accession>A0A9P7SLF0</accession>
<evidence type="ECO:0000313" key="1">
    <source>
        <dbReference type="EMBL" id="KAG5949683.1"/>
    </source>
</evidence>
<keyword evidence="2" id="KW-1185">Reference proteome</keyword>